<dbReference type="OMA" id="DQQKMAF"/>
<evidence type="ECO:0000313" key="3">
    <source>
        <dbReference type="Proteomes" id="UP000683925"/>
    </source>
</evidence>
<keyword evidence="3" id="KW-1185">Reference proteome</keyword>
<evidence type="ECO:0000256" key="1">
    <source>
        <dbReference type="SAM" id="MobiDB-lite"/>
    </source>
</evidence>
<dbReference type="Proteomes" id="UP000683925">
    <property type="component" value="Unassembled WGS sequence"/>
</dbReference>
<feature type="region of interest" description="Disordered" evidence="1">
    <location>
        <begin position="1"/>
        <end position="39"/>
    </location>
</feature>
<feature type="compositionally biased region" description="Basic residues" evidence="1">
    <location>
        <begin position="204"/>
        <end position="215"/>
    </location>
</feature>
<gene>
    <name evidence="2" type="ORF">POCTA_138.1.T0380097</name>
</gene>
<accession>A0A8S1U9H9</accession>
<feature type="region of interest" description="Disordered" evidence="1">
    <location>
        <begin position="243"/>
        <end position="262"/>
    </location>
</feature>
<proteinExistence type="predicted"/>
<feature type="region of interest" description="Disordered" evidence="1">
    <location>
        <begin position="190"/>
        <end position="222"/>
    </location>
</feature>
<evidence type="ECO:0000313" key="2">
    <source>
        <dbReference type="EMBL" id="CAD8160289.1"/>
    </source>
</evidence>
<dbReference type="OrthoDB" id="10321328at2759"/>
<organism evidence="2 3">
    <name type="scientific">Paramecium octaurelia</name>
    <dbReference type="NCBI Taxonomy" id="43137"/>
    <lineage>
        <taxon>Eukaryota</taxon>
        <taxon>Sar</taxon>
        <taxon>Alveolata</taxon>
        <taxon>Ciliophora</taxon>
        <taxon>Intramacronucleata</taxon>
        <taxon>Oligohymenophorea</taxon>
        <taxon>Peniculida</taxon>
        <taxon>Parameciidae</taxon>
        <taxon>Paramecium</taxon>
    </lineage>
</organism>
<reference evidence="2" key="1">
    <citation type="submission" date="2021-01" db="EMBL/GenBank/DDBJ databases">
        <authorList>
            <consortium name="Genoscope - CEA"/>
            <person name="William W."/>
        </authorList>
    </citation>
    <scope>NUCLEOTIDE SEQUENCE</scope>
</reference>
<feature type="compositionally biased region" description="Polar residues" evidence="1">
    <location>
        <begin position="190"/>
        <end position="203"/>
    </location>
</feature>
<name>A0A8S1U9H9_PAROT</name>
<protein>
    <submittedName>
        <fullName evidence="2">Uncharacterized protein</fullName>
    </submittedName>
</protein>
<feature type="compositionally biased region" description="Polar residues" evidence="1">
    <location>
        <begin position="253"/>
        <end position="262"/>
    </location>
</feature>
<comment type="caution">
    <text evidence="2">The sequence shown here is derived from an EMBL/GenBank/DDBJ whole genome shotgun (WGS) entry which is preliminary data.</text>
</comment>
<dbReference type="AlphaFoldDB" id="A0A8S1U9H9"/>
<dbReference type="EMBL" id="CAJJDP010000038">
    <property type="protein sequence ID" value="CAD8160289.1"/>
    <property type="molecule type" value="Genomic_DNA"/>
</dbReference>
<sequence length="562" mass="66302">MNPNIPQFKGSYVNMKPSNPLEEFSKETEQNTSSIQKLQKRLNEQQQQVEALMKVVSNLSQQQYLSQEDIYKYPIESERLNSQLLDEIKHLKKQLKQIESGPKLPQAPFLPPFFPQQQPSLGYHQSYNSIPVASPILNQNPYYQYYPFQNTPFHQPKKEERSISKLLKDYAQKKKGEGKLNQILSHLLQNQKSDPNFEHQQNSKSRRHIKVKHMQKKEVSELDFSKSSRFDLEQPEPVKIKSNKKQVIKIQDQHSPSQNQNQKIKLQPLKVKPTQERLKKLRKKLKYCAWMVIFYKNKYYQILEKKAIKRFNDEISKYADQFLYSNTILSFVRESQKTSLLKKSWVFTENKDVPSRIANLIQAADIFIKQLLIGTQTTKFDEQHLSFIRAFTTNEGYLFPGHSAFVAQRLKLNYNRKLKFTSPDQQKMAFLEYAYIYLLLHQQVFSMKGWQELLKPFAEPLKILVSLLQYLFIDKFKNLQIISKDIKFNTEKVPILDFTKSKVEDFKFVINNKDPRYQITDKIPILGLYDETVLKPVIDHPGFATLQNQFKAYVDYIYSKVG</sequence>